<organism evidence="1 2">
    <name type="scientific">Ascoidea rubescens DSM 1968</name>
    <dbReference type="NCBI Taxonomy" id="1344418"/>
    <lineage>
        <taxon>Eukaryota</taxon>
        <taxon>Fungi</taxon>
        <taxon>Dikarya</taxon>
        <taxon>Ascomycota</taxon>
        <taxon>Saccharomycotina</taxon>
        <taxon>Saccharomycetes</taxon>
        <taxon>Ascoideaceae</taxon>
        <taxon>Ascoidea</taxon>
    </lineage>
</organism>
<dbReference type="RefSeq" id="XP_020047558.1">
    <property type="nucleotide sequence ID" value="XM_020194665.1"/>
</dbReference>
<keyword evidence="2" id="KW-1185">Reference proteome</keyword>
<sequence length="361" mass="42415">MLKANIKNIKTKIKDNTELENPQATNSLKQQITIQNVFDINDTIEDTQVLTQTDVKNEIQKLLFKWCSIPKGYPEQKKLEESVNKISSTFFGVPLLAIIVQESLKKYLETNNSTFPIIKLSKSSKHSINITGATIDIKLFCAEEYSVDLKENLSRSVDFKGELDLNNINLESLCKVFYLRKSRLRYNTEEYFKKIARQLHHENVLYKSWSPFMSQYSNYFEYQFSEIQKNIIEIQNAITHTVDHNDGEFHFEMILKMYNDTYRKIKNDYTLYTVEELFHVHKLLGGYSYIYFFAPYIKAVELLTLEPTIKLTKFKSSINNLLKLITKDQKKRLLEIGFRYSEGKFNFHSGANFRLSDLLGW</sequence>
<dbReference type="EMBL" id="KV454480">
    <property type="protein sequence ID" value="ODV61251.1"/>
    <property type="molecule type" value="Genomic_DNA"/>
</dbReference>
<dbReference type="InParanoid" id="A0A1D2VHW7"/>
<proteinExistence type="predicted"/>
<name>A0A1D2VHW7_9ASCO</name>
<evidence type="ECO:0000313" key="1">
    <source>
        <dbReference type="EMBL" id="ODV61251.1"/>
    </source>
</evidence>
<evidence type="ECO:0000313" key="2">
    <source>
        <dbReference type="Proteomes" id="UP000095038"/>
    </source>
</evidence>
<dbReference type="GeneID" id="30968301"/>
<accession>A0A1D2VHW7</accession>
<dbReference type="Proteomes" id="UP000095038">
    <property type="component" value="Unassembled WGS sequence"/>
</dbReference>
<dbReference type="AlphaFoldDB" id="A0A1D2VHW7"/>
<protein>
    <submittedName>
        <fullName evidence="1">Uncharacterized protein</fullName>
    </submittedName>
</protein>
<gene>
    <name evidence="1" type="ORF">ASCRUDRAFT_8182</name>
</gene>
<reference evidence="2" key="1">
    <citation type="submission" date="2016-05" db="EMBL/GenBank/DDBJ databases">
        <title>Comparative genomics of biotechnologically important yeasts.</title>
        <authorList>
            <consortium name="DOE Joint Genome Institute"/>
            <person name="Riley R."/>
            <person name="Haridas S."/>
            <person name="Wolfe K.H."/>
            <person name="Lopes M.R."/>
            <person name="Hittinger C.T."/>
            <person name="Goker M."/>
            <person name="Salamov A."/>
            <person name="Wisecaver J."/>
            <person name="Long T.M."/>
            <person name="Aerts A.L."/>
            <person name="Barry K."/>
            <person name="Choi C."/>
            <person name="Clum A."/>
            <person name="Coughlan A.Y."/>
            <person name="Deshpande S."/>
            <person name="Douglass A.P."/>
            <person name="Hanson S.J."/>
            <person name="Klenk H.-P."/>
            <person name="Labutti K."/>
            <person name="Lapidus A."/>
            <person name="Lindquist E."/>
            <person name="Lipzen A."/>
            <person name="Meier-Kolthoff J.P."/>
            <person name="Ohm R.A."/>
            <person name="Otillar R.P."/>
            <person name="Pangilinan J."/>
            <person name="Peng Y."/>
            <person name="Rokas A."/>
            <person name="Rosa C.A."/>
            <person name="Scheuner C."/>
            <person name="Sibirny A.A."/>
            <person name="Slot J.C."/>
            <person name="Stielow J.B."/>
            <person name="Sun H."/>
            <person name="Kurtzman C.P."/>
            <person name="Blackwell M."/>
            <person name="Grigoriev I.V."/>
            <person name="Jeffries T.W."/>
        </authorList>
    </citation>
    <scope>NUCLEOTIDE SEQUENCE [LARGE SCALE GENOMIC DNA]</scope>
    <source>
        <strain evidence="2">DSM 1968</strain>
    </source>
</reference>